<keyword evidence="6 9" id="KW-1133">Transmembrane helix</keyword>
<feature type="domain" description="Protein kinase" evidence="11">
    <location>
        <begin position="486"/>
        <end position="734"/>
    </location>
</feature>
<accession>A0AA88VPK9</accession>
<feature type="transmembrane region" description="Helical" evidence="9">
    <location>
        <begin position="397"/>
        <end position="421"/>
    </location>
</feature>
<evidence type="ECO:0000256" key="10">
    <source>
        <dbReference type="SAM" id="SignalP"/>
    </source>
</evidence>
<dbReference type="PROSITE" id="PS51450">
    <property type="entry name" value="LRR"/>
    <property type="match status" value="1"/>
</dbReference>
<proteinExistence type="predicted"/>
<evidence type="ECO:0000256" key="7">
    <source>
        <dbReference type="ARBA" id="ARBA00023136"/>
    </source>
</evidence>
<keyword evidence="3 9" id="KW-0812">Transmembrane</keyword>
<dbReference type="InterPro" id="IPR050647">
    <property type="entry name" value="Plant_LRR-RLKs"/>
</dbReference>
<dbReference type="EMBL" id="JAVXUP010001409">
    <property type="protein sequence ID" value="KAK3011977.1"/>
    <property type="molecule type" value="Genomic_DNA"/>
</dbReference>
<evidence type="ECO:0000259" key="11">
    <source>
        <dbReference type="PROSITE" id="PS50011"/>
    </source>
</evidence>
<keyword evidence="2" id="KW-0433">Leucine-rich repeat</keyword>
<dbReference type="PANTHER" id="PTHR48056">
    <property type="entry name" value="LRR RECEPTOR-LIKE SERINE/THREONINE-PROTEIN KINASE-RELATED"/>
    <property type="match status" value="1"/>
</dbReference>
<keyword evidence="7 9" id="KW-0472">Membrane</keyword>
<evidence type="ECO:0000256" key="9">
    <source>
        <dbReference type="SAM" id="Phobius"/>
    </source>
</evidence>
<dbReference type="InterPro" id="IPR055414">
    <property type="entry name" value="LRR_R13L4/SHOC2-like"/>
</dbReference>
<dbReference type="InterPro" id="IPR011009">
    <property type="entry name" value="Kinase-like_dom_sf"/>
</dbReference>
<keyword evidence="8" id="KW-0325">Glycoprotein</keyword>
<gene>
    <name evidence="12" type="ORF">RJ639_011181</name>
</gene>
<evidence type="ECO:0000256" key="8">
    <source>
        <dbReference type="ARBA" id="ARBA00023180"/>
    </source>
</evidence>
<evidence type="ECO:0000313" key="12">
    <source>
        <dbReference type="EMBL" id="KAK3011977.1"/>
    </source>
</evidence>
<dbReference type="GO" id="GO:0005524">
    <property type="term" value="F:ATP binding"/>
    <property type="evidence" value="ECO:0007669"/>
    <property type="project" value="InterPro"/>
</dbReference>
<protein>
    <recommendedName>
        <fullName evidence="11">Protein kinase domain-containing protein</fullName>
    </recommendedName>
</protein>
<reference evidence="12" key="1">
    <citation type="submission" date="2022-12" db="EMBL/GenBank/DDBJ databases">
        <title>Draft genome assemblies for two species of Escallonia (Escalloniales).</title>
        <authorList>
            <person name="Chanderbali A."/>
            <person name="Dervinis C."/>
            <person name="Anghel I."/>
            <person name="Soltis D."/>
            <person name="Soltis P."/>
            <person name="Zapata F."/>
        </authorList>
    </citation>
    <scope>NUCLEOTIDE SEQUENCE</scope>
    <source>
        <strain evidence="12">UCBG64.0493</strain>
        <tissue evidence="12">Leaf</tissue>
    </source>
</reference>
<dbReference type="InterPro" id="IPR000719">
    <property type="entry name" value="Prot_kinase_dom"/>
</dbReference>
<dbReference type="InterPro" id="IPR001611">
    <property type="entry name" value="Leu-rich_rpt"/>
</dbReference>
<evidence type="ECO:0000256" key="1">
    <source>
        <dbReference type="ARBA" id="ARBA00004167"/>
    </source>
</evidence>
<dbReference type="PROSITE" id="PS50011">
    <property type="entry name" value="PROTEIN_KINASE_DOM"/>
    <property type="match status" value="1"/>
</dbReference>
<name>A0AA88VPK9_9ASTE</name>
<comment type="caution">
    <text evidence="12">The sequence shown here is derived from an EMBL/GenBank/DDBJ whole genome shotgun (WGS) entry which is preliminary data.</text>
</comment>
<keyword evidence="13" id="KW-1185">Reference proteome</keyword>
<dbReference type="GO" id="GO:0033612">
    <property type="term" value="F:receptor serine/threonine kinase binding"/>
    <property type="evidence" value="ECO:0007669"/>
    <property type="project" value="TreeGrafter"/>
</dbReference>
<dbReference type="SUPFAM" id="SSF56112">
    <property type="entry name" value="Protein kinase-like (PK-like)"/>
    <property type="match status" value="1"/>
</dbReference>
<comment type="subcellular location">
    <subcellularLocation>
        <location evidence="1">Membrane</location>
        <topology evidence="1">Single-pass membrane protein</topology>
    </subcellularLocation>
</comment>
<dbReference type="GO" id="GO:0004674">
    <property type="term" value="F:protein serine/threonine kinase activity"/>
    <property type="evidence" value="ECO:0007669"/>
    <property type="project" value="UniProtKB-EC"/>
</dbReference>
<dbReference type="Pfam" id="PF07714">
    <property type="entry name" value="PK_Tyr_Ser-Thr"/>
    <property type="match status" value="1"/>
</dbReference>
<organism evidence="12 13">
    <name type="scientific">Escallonia herrerae</name>
    <dbReference type="NCBI Taxonomy" id="1293975"/>
    <lineage>
        <taxon>Eukaryota</taxon>
        <taxon>Viridiplantae</taxon>
        <taxon>Streptophyta</taxon>
        <taxon>Embryophyta</taxon>
        <taxon>Tracheophyta</taxon>
        <taxon>Spermatophyta</taxon>
        <taxon>Magnoliopsida</taxon>
        <taxon>eudicotyledons</taxon>
        <taxon>Gunneridae</taxon>
        <taxon>Pentapetalae</taxon>
        <taxon>asterids</taxon>
        <taxon>campanulids</taxon>
        <taxon>Escalloniales</taxon>
        <taxon>Escalloniaceae</taxon>
        <taxon>Escallonia</taxon>
    </lineage>
</organism>
<dbReference type="Proteomes" id="UP001188597">
    <property type="component" value="Unassembled WGS sequence"/>
</dbReference>
<dbReference type="InterPro" id="IPR032675">
    <property type="entry name" value="LRR_dom_sf"/>
</dbReference>
<dbReference type="Pfam" id="PF23598">
    <property type="entry name" value="LRR_14"/>
    <property type="match status" value="1"/>
</dbReference>
<dbReference type="SUPFAM" id="SSF52058">
    <property type="entry name" value="L domain-like"/>
    <property type="match status" value="1"/>
</dbReference>
<dbReference type="FunFam" id="3.80.10.10:FF:000041">
    <property type="entry name" value="LRR receptor-like serine/threonine-protein kinase ERECTA"/>
    <property type="match status" value="1"/>
</dbReference>
<keyword evidence="5" id="KW-0677">Repeat</keyword>
<feature type="non-terminal residue" evidence="12">
    <location>
        <position position="1"/>
    </location>
</feature>
<dbReference type="Gene3D" id="3.30.200.20">
    <property type="entry name" value="Phosphorylase Kinase, domain 1"/>
    <property type="match status" value="1"/>
</dbReference>
<feature type="chain" id="PRO_5041660296" description="Protein kinase domain-containing protein" evidence="10">
    <location>
        <begin position="27"/>
        <end position="757"/>
    </location>
</feature>
<sequence length="757" mass="84336">MAEPIIQHPLHLIFFISFLLFNNSEQLLQPSEIQAILRIHQLLNYPSPLSSSLSEGTRDFCNTEPTPSLTLVCYENSITQLHITGNNGFPPLPTDFSSSSFFSLFSTLPKLKVLTLVSLGLRGPLPSTIATLSSLEILNISSNCFYGTLPVEISYLHNLQALVLDNNRFTGPAPNWLSSLPVLAVLSLKNNSLSGSLPNSLSRLKSLRVLVLSMNHLSGELPNLGSLTYLQVLNLEDNNLGPHFPNLTDKLVSLVLRKNRFGFGLPDDLRTFYQLHKLDVSLNEFVGPFSPSLLSLPWLTYLDISGNRFTGLLMENTSCGSELIFANFTSNRLTGELPTCLQSESKKRAIFYGQNCLSNRGGHGHEVQHPYSFCQNEALAVKVLPHKPREKRPHGKVVFASSFVGSLVGGMAIFSLVFLVIRKEYSGTITEVRRRRLILENMSPADTLKMLTDARYISETMKLRPLGIPPYRTFVLEEIKEATSNFNASNLMGKGSHMQVYKGHLTDGTPVAIRSMKMIRRHSIQTYTHQIEMISKLRHSHLVSAIGHCFDCYPDESNVSRIFLVFEFVPNGTLRGCISAATGVVRGIQFLHTGIMPGVFSNNLRITDVLLDQDFHVKISRYNLPLLAENRRLVGAGLFSTGSKEIVRARLSYEDKNDVYDLGVILLEIIVGRAVLLVSLSADEIGRKSIIDPAIRKECVDESLKTLMELCTKCLSNEPTDRPTIEDVLWNLHFAAQVQDSWGRESKSNQGSPVMYA</sequence>
<evidence type="ECO:0000256" key="5">
    <source>
        <dbReference type="ARBA" id="ARBA00022737"/>
    </source>
</evidence>
<dbReference type="Gene3D" id="3.80.10.10">
    <property type="entry name" value="Ribonuclease Inhibitor"/>
    <property type="match status" value="2"/>
</dbReference>
<dbReference type="AlphaFoldDB" id="A0AA88VPK9"/>
<evidence type="ECO:0000256" key="4">
    <source>
        <dbReference type="ARBA" id="ARBA00022729"/>
    </source>
</evidence>
<feature type="signal peptide" evidence="10">
    <location>
        <begin position="1"/>
        <end position="26"/>
    </location>
</feature>
<evidence type="ECO:0000313" key="13">
    <source>
        <dbReference type="Proteomes" id="UP001188597"/>
    </source>
</evidence>
<dbReference type="GO" id="GO:0016020">
    <property type="term" value="C:membrane"/>
    <property type="evidence" value="ECO:0007669"/>
    <property type="project" value="UniProtKB-SubCell"/>
</dbReference>
<dbReference type="FunFam" id="3.30.200.20:FF:000285">
    <property type="entry name" value="Putative inactive leucine-rich repeat receptor-like protein kinase"/>
    <property type="match status" value="1"/>
</dbReference>
<dbReference type="InterPro" id="IPR001245">
    <property type="entry name" value="Ser-Thr/Tyr_kinase_cat_dom"/>
</dbReference>
<keyword evidence="4 10" id="KW-0732">Signal</keyword>
<evidence type="ECO:0000256" key="3">
    <source>
        <dbReference type="ARBA" id="ARBA00022692"/>
    </source>
</evidence>
<evidence type="ECO:0000256" key="6">
    <source>
        <dbReference type="ARBA" id="ARBA00022989"/>
    </source>
</evidence>
<dbReference type="PANTHER" id="PTHR48056:SF74">
    <property type="entry name" value="PROTEIN KINASE DOMAIN-CONTAINING PROTEIN"/>
    <property type="match status" value="1"/>
</dbReference>
<dbReference type="Gene3D" id="1.10.510.10">
    <property type="entry name" value="Transferase(Phosphotransferase) domain 1"/>
    <property type="match status" value="1"/>
</dbReference>
<evidence type="ECO:0000256" key="2">
    <source>
        <dbReference type="ARBA" id="ARBA00022614"/>
    </source>
</evidence>